<evidence type="ECO:0000313" key="1">
    <source>
        <dbReference type="EMBL" id="EAL2367010.1"/>
    </source>
</evidence>
<comment type="caution">
    <text evidence="1">The sequence shown here is derived from an EMBL/GenBank/DDBJ whole genome shotgun (WGS) entry which is preliminary data.</text>
</comment>
<dbReference type="EMBL" id="AACMNR010000003">
    <property type="protein sequence ID" value="EAL2367010.1"/>
    <property type="molecule type" value="Genomic_DNA"/>
</dbReference>
<protein>
    <submittedName>
        <fullName evidence="1">DUF2860 domain-containing protein</fullName>
    </submittedName>
</protein>
<reference evidence="1" key="1">
    <citation type="submission" date="2019-05" db="EMBL/GenBank/DDBJ databases">
        <authorList>
            <consortium name="PulseNet: The National Subtyping Network for Foodborne Disease Surveillance"/>
            <person name="Tarr C.L."/>
            <person name="Trees E."/>
            <person name="Katz L.S."/>
            <person name="Carleton-Romer H.A."/>
            <person name="Stroika S."/>
            <person name="Kucerova Z."/>
            <person name="Roache K.F."/>
            <person name="Sabol A.L."/>
            <person name="Besser J."/>
            <person name="Gerner-Smidt P."/>
        </authorList>
    </citation>
    <scope>NUCLEOTIDE SEQUENCE</scope>
    <source>
        <strain evidence="1">PNUSAC009286</strain>
    </source>
</reference>
<dbReference type="RefSeq" id="WP_329610687.1">
    <property type="nucleotide sequence ID" value="NZ_JAYMHJ010000165.1"/>
</dbReference>
<dbReference type="PIRSF" id="PIRSF028696">
    <property type="entry name" value="UCP028696"/>
    <property type="match status" value="1"/>
</dbReference>
<accession>A0A5T1M9P4</accession>
<proteinExistence type="predicted"/>
<dbReference type="InterPro" id="IPR016896">
    <property type="entry name" value="DUF2860"/>
</dbReference>
<name>A0A5T1M9P4_CAMJU</name>
<sequence>MKKYLFSCVLASILLTQSATAVEFQEGFSGNLSIGVGARDIKSNISTLANSDYLSSHNADNSDSSFIPFIGVELYYGNLINNDRIFIKNYNGRDISGIALGYERAYLERFSTSFSVISSLREKAYANPYATGNREETDVNRYGFKISQLYESDFGKFTTSYLFSKNKYDKDTIAQSSLKREGYYHKFELNYSYSLLNLGLNYDYNDADGKAQSYSRYGFSIGTNLAFANDYIFTPNLNLSKYEAVGTDPIFHKKQDGNIVKLNLKVIKNQFLGYNGLYGFANYGIEKRNSDIGFYDETYQIVLTGIGYKF</sequence>
<organism evidence="1">
    <name type="scientific">Campylobacter jejuni</name>
    <dbReference type="NCBI Taxonomy" id="197"/>
    <lineage>
        <taxon>Bacteria</taxon>
        <taxon>Pseudomonadati</taxon>
        <taxon>Campylobacterota</taxon>
        <taxon>Epsilonproteobacteria</taxon>
        <taxon>Campylobacterales</taxon>
        <taxon>Campylobacteraceae</taxon>
        <taxon>Campylobacter</taxon>
    </lineage>
</organism>
<dbReference type="AlphaFoldDB" id="A0A5T1M9P4"/>
<dbReference type="Pfam" id="PF11059">
    <property type="entry name" value="DUF2860"/>
    <property type="match status" value="1"/>
</dbReference>
<gene>
    <name evidence="1" type="ORF">FDR90_01735</name>
</gene>